<proteinExistence type="predicted"/>
<name>A0ABN2EBY4_9ACTN</name>
<dbReference type="EMBL" id="BAAAOS010000049">
    <property type="protein sequence ID" value="GAA1601881.1"/>
    <property type="molecule type" value="Genomic_DNA"/>
</dbReference>
<protein>
    <submittedName>
        <fullName evidence="1">Uncharacterized protein</fullName>
    </submittedName>
</protein>
<dbReference type="RefSeq" id="WP_344220569.1">
    <property type="nucleotide sequence ID" value="NZ_BAAAOS010000049.1"/>
</dbReference>
<keyword evidence="2" id="KW-1185">Reference proteome</keyword>
<dbReference type="Proteomes" id="UP001500393">
    <property type="component" value="Unassembled WGS sequence"/>
</dbReference>
<accession>A0ABN2EBY4</accession>
<evidence type="ECO:0000313" key="2">
    <source>
        <dbReference type="Proteomes" id="UP001500393"/>
    </source>
</evidence>
<reference evidence="1 2" key="1">
    <citation type="journal article" date="2019" name="Int. J. Syst. Evol. Microbiol.">
        <title>The Global Catalogue of Microorganisms (GCM) 10K type strain sequencing project: providing services to taxonomists for standard genome sequencing and annotation.</title>
        <authorList>
            <consortium name="The Broad Institute Genomics Platform"/>
            <consortium name="The Broad Institute Genome Sequencing Center for Infectious Disease"/>
            <person name="Wu L."/>
            <person name="Ma J."/>
        </authorList>
    </citation>
    <scope>NUCLEOTIDE SEQUENCE [LARGE SCALE GENOMIC DNA]</scope>
    <source>
        <strain evidence="1 2">JCM 14969</strain>
    </source>
</reference>
<comment type="caution">
    <text evidence="1">The sequence shown here is derived from an EMBL/GenBank/DDBJ whole genome shotgun (WGS) entry which is preliminary data.</text>
</comment>
<sequence length="104" mass="11764">MTRLFLVTQGERKIWVAALIDEDIWTYVGNTGKFHRNDGVRHDYFMLNEAEYSEIGITEARRLIGSGVGLVDEHQIPASLQKWREDPGAMDPDIVFASLAADLD</sequence>
<gene>
    <name evidence="1" type="ORF">GCM10009789_65080</name>
</gene>
<evidence type="ECO:0000313" key="1">
    <source>
        <dbReference type="EMBL" id="GAA1601881.1"/>
    </source>
</evidence>
<organism evidence="1 2">
    <name type="scientific">Kribbella sancticallisti</name>
    <dbReference type="NCBI Taxonomy" id="460087"/>
    <lineage>
        <taxon>Bacteria</taxon>
        <taxon>Bacillati</taxon>
        <taxon>Actinomycetota</taxon>
        <taxon>Actinomycetes</taxon>
        <taxon>Propionibacteriales</taxon>
        <taxon>Kribbellaceae</taxon>
        <taxon>Kribbella</taxon>
    </lineage>
</organism>